<name>A0AAN8Q5I0_PATCE</name>
<evidence type="ECO:0000259" key="3">
    <source>
        <dbReference type="Pfam" id="PF00652"/>
    </source>
</evidence>
<keyword evidence="5" id="KW-1185">Reference proteome</keyword>
<dbReference type="GO" id="GO:0005794">
    <property type="term" value="C:Golgi apparatus"/>
    <property type="evidence" value="ECO:0007669"/>
    <property type="project" value="TreeGrafter"/>
</dbReference>
<comment type="caution">
    <text evidence="4">The sequence shown here is derived from an EMBL/GenBank/DDBJ whole genome shotgun (WGS) entry which is preliminary data.</text>
</comment>
<dbReference type="Pfam" id="PF00652">
    <property type="entry name" value="Ricin_B_lectin"/>
    <property type="match status" value="1"/>
</dbReference>
<keyword evidence="2" id="KW-1015">Disulfide bond</keyword>
<evidence type="ECO:0000256" key="2">
    <source>
        <dbReference type="ARBA" id="ARBA00023157"/>
    </source>
</evidence>
<dbReference type="InterPro" id="IPR000772">
    <property type="entry name" value="Ricin_B_lectin"/>
</dbReference>
<evidence type="ECO:0000313" key="5">
    <source>
        <dbReference type="Proteomes" id="UP001347796"/>
    </source>
</evidence>
<dbReference type="Gene3D" id="3.90.550.10">
    <property type="entry name" value="Spore Coat Polysaccharide Biosynthesis Protein SpsA, Chain A"/>
    <property type="match status" value="1"/>
</dbReference>
<dbReference type="GO" id="GO:0030246">
    <property type="term" value="F:carbohydrate binding"/>
    <property type="evidence" value="ECO:0007669"/>
    <property type="project" value="UniProtKB-KW"/>
</dbReference>
<dbReference type="InterPro" id="IPR035992">
    <property type="entry name" value="Ricin_B-like_lectins"/>
</dbReference>
<dbReference type="GO" id="GO:0006493">
    <property type="term" value="P:protein O-linked glycosylation"/>
    <property type="evidence" value="ECO:0007669"/>
    <property type="project" value="TreeGrafter"/>
</dbReference>
<organism evidence="4 5">
    <name type="scientific">Patella caerulea</name>
    <name type="common">Rayed Mediterranean limpet</name>
    <dbReference type="NCBI Taxonomy" id="87958"/>
    <lineage>
        <taxon>Eukaryota</taxon>
        <taxon>Metazoa</taxon>
        <taxon>Spiralia</taxon>
        <taxon>Lophotrochozoa</taxon>
        <taxon>Mollusca</taxon>
        <taxon>Gastropoda</taxon>
        <taxon>Patellogastropoda</taxon>
        <taxon>Patelloidea</taxon>
        <taxon>Patellidae</taxon>
        <taxon>Patella</taxon>
    </lineage>
</organism>
<sequence length="245" mass="28607">MPGGLFSISMAYFQKLGTYDPEMKGWRGENLELSFKSWMCNGTLLMVPCSHVGHIFRHVMPYTIPGENTVWKNSDRVAEVWMDEYKQYLYDYYKPDLSQIDVTSRKELRKSLHCKSFDWYYKTLLAPTMWIPNVVISGGHVKSFNKRGFCLDSMLGDGVYGLYQCYNNNANQNFYFTKEGLLLTEVSARDFHKCVSFYTKPSTLRKCDVKCRYQIFRYQNSQFFNPATNKCLAIPTSRDLKGSRL</sequence>
<keyword evidence="1" id="KW-0430">Lectin</keyword>
<gene>
    <name evidence="4" type="ORF">SNE40_010806</name>
</gene>
<dbReference type="InterPro" id="IPR029044">
    <property type="entry name" value="Nucleotide-diphossugar_trans"/>
</dbReference>
<reference evidence="4 5" key="1">
    <citation type="submission" date="2024-01" db="EMBL/GenBank/DDBJ databases">
        <title>The genome of the rayed Mediterranean limpet Patella caerulea (Linnaeus, 1758).</title>
        <authorList>
            <person name="Anh-Thu Weber A."/>
            <person name="Halstead-Nussloch G."/>
        </authorList>
    </citation>
    <scope>NUCLEOTIDE SEQUENCE [LARGE SCALE GENOMIC DNA]</scope>
    <source>
        <strain evidence="4">AATW-2023a</strain>
        <tissue evidence="4">Whole specimen</tissue>
    </source>
</reference>
<evidence type="ECO:0000313" key="4">
    <source>
        <dbReference type="EMBL" id="KAK6183300.1"/>
    </source>
</evidence>
<dbReference type="Gene3D" id="2.80.10.50">
    <property type="match status" value="1"/>
</dbReference>
<dbReference type="Proteomes" id="UP001347796">
    <property type="component" value="Unassembled WGS sequence"/>
</dbReference>
<feature type="domain" description="Ricin B lectin" evidence="3">
    <location>
        <begin position="139"/>
        <end position="239"/>
    </location>
</feature>
<dbReference type="PANTHER" id="PTHR11675:SF126">
    <property type="entry name" value="RICIN B LECTIN DOMAIN-CONTAINING PROTEIN"/>
    <property type="match status" value="1"/>
</dbReference>
<accession>A0AAN8Q5I0</accession>
<evidence type="ECO:0000256" key="1">
    <source>
        <dbReference type="ARBA" id="ARBA00022734"/>
    </source>
</evidence>
<dbReference type="AlphaFoldDB" id="A0AAN8Q5I0"/>
<dbReference type="PANTHER" id="PTHR11675">
    <property type="entry name" value="N-ACETYLGALACTOSAMINYLTRANSFERASE"/>
    <property type="match status" value="1"/>
</dbReference>
<dbReference type="EMBL" id="JAZGQO010000007">
    <property type="protein sequence ID" value="KAK6183300.1"/>
    <property type="molecule type" value="Genomic_DNA"/>
</dbReference>
<dbReference type="GO" id="GO:0004653">
    <property type="term" value="F:polypeptide N-acetylgalactosaminyltransferase activity"/>
    <property type="evidence" value="ECO:0007669"/>
    <property type="project" value="TreeGrafter"/>
</dbReference>
<dbReference type="SUPFAM" id="SSF53448">
    <property type="entry name" value="Nucleotide-diphospho-sugar transferases"/>
    <property type="match status" value="1"/>
</dbReference>
<dbReference type="SUPFAM" id="SSF50370">
    <property type="entry name" value="Ricin B-like lectins"/>
    <property type="match status" value="1"/>
</dbReference>
<dbReference type="PROSITE" id="PS50231">
    <property type="entry name" value="RICIN_B_LECTIN"/>
    <property type="match status" value="1"/>
</dbReference>
<protein>
    <recommendedName>
        <fullName evidence="3">Ricin B lectin domain-containing protein</fullName>
    </recommendedName>
</protein>
<proteinExistence type="predicted"/>